<evidence type="ECO:0000313" key="2">
    <source>
        <dbReference type="Proteomes" id="UP000664578"/>
    </source>
</evidence>
<proteinExistence type="predicted"/>
<gene>
    <name evidence="1" type="ORF">JF537_13700</name>
</gene>
<dbReference type="Pfam" id="PF11553">
    <property type="entry name" value="DUF3231"/>
    <property type="match status" value="2"/>
</dbReference>
<dbReference type="Proteomes" id="UP000664578">
    <property type="component" value="Unassembled WGS sequence"/>
</dbReference>
<dbReference type="RefSeq" id="WP_119543082.1">
    <property type="nucleotide sequence ID" value="NZ_CM125968.1"/>
</dbReference>
<sequence length="340" mass="38163">MEKHLPNLTSAEIASLWTTYMNDSMATCILAYMLTHIEDKDIHALVKEALTMSSEHVSSLQKLFQQEKFAIPNGFGKQDVNVNAPRLYTDTFCLSYLNHMSKAGMVGYSGSLAMSARYDLIDYFSTALHKTASFYEKTTKLALEMGILTRPPYICVPSEVDYIDSKEYISGFHLFSKNRPVNAVEISHLFLNIQTNLIGYKICLSFAQTATSKEVKQFMMRGNEISQKHIKLFADTLLNDHIAAPMSSDLYITDSTTPVFSEKLMMFHMSLLSATGTGNYATAAAASQRSDLALNYERMSFEIGRYAKAGADIMIKNQWLEQPPGTINKEQLIRSPNKKA</sequence>
<dbReference type="GeneID" id="93681588"/>
<dbReference type="InterPro" id="IPR012347">
    <property type="entry name" value="Ferritin-like"/>
</dbReference>
<accession>A0A8I1MIA4</accession>
<protein>
    <submittedName>
        <fullName evidence="1">DUF3231 family protein</fullName>
    </submittedName>
</protein>
<dbReference type="InterPro" id="IPR021617">
    <property type="entry name" value="DUF3231"/>
</dbReference>
<dbReference type="Gene3D" id="1.20.1260.10">
    <property type="match status" value="2"/>
</dbReference>
<dbReference type="EMBL" id="JAEMWV010000006">
    <property type="protein sequence ID" value="MBN8252629.1"/>
    <property type="molecule type" value="Genomic_DNA"/>
</dbReference>
<evidence type="ECO:0000313" key="1">
    <source>
        <dbReference type="EMBL" id="MBN8252629.1"/>
    </source>
</evidence>
<reference evidence="1" key="1">
    <citation type="submission" date="2020-12" db="EMBL/GenBank/DDBJ databases">
        <title>PHA producing bacteria isolated from mangrove.</title>
        <authorList>
            <person name="Zheng W."/>
            <person name="Yu S."/>
            <person name="Huang Y."/>
        </authorList>
    </citation>
    <scope>NUCLEOTIDE SEQUENCE</scope>
    <source>
        <strain evidence="1">GN22-4</strain>
    </source>
</reference>
<organism evidence="1 2">
    <name type="scientific">Priestia flexa</name>
    <dbReference type="NCBI Taxonomy" id="86664"/>
    <lineage>
        <taxon>Bacteria</taxon>
        <taxon>Bacillati</taxon>
        <taxon>Bacillota</taxon>
        <taxon>Bacilli</taxon>
        <taxon>Bacillales</taxon>
        <taxon>Bacillaceae</taxon>
        <taxon>Priestia</taxon>
    </lineage>
</organism>
<dbReference type="AlphaFoldDB" id="A0A8I1MIA4"/>
<comment type="caution">
    <text evidence="1">The sequence shown here is derived from an EMBL/GenBank/DDBJ whole genome shotgun (WGS) entry which is preliminary data.</text>
</comment>
<name>A0A8I1MIA4_9BACI</name>